<evidence type="ECO:0000256" key="5">
    <source>
        <dbReference type="ARBA" id="ARBA00023004"/>
    </source>
</evidence>
<dbReference type="Proteomes" id="UP000245771">
    <property type="component" value="Unassembled WGS sequence"/>
</dbReference>
<keyword evidence="5 7" id="KW-0408">Iron</keyword>
<dbReference type="RefSeq" id="XP_025352727.1">
    <property type="nucleotide sequence ID" value="XM_025502790.1"/>
</dbReference>
<keyword evidence="8" id="KW-0812">Transmembrane</keyword>
<keyword evidence="4" id="KW-0560">Oxidoreductase</keyword>
<sequence>MAIACPLASSHAYLGFDDFRLTVPFFVQITPPIVNIPADIQLSEKGHQAYSDALENEGCGDVVIIPRHGRKEYVVDYKHVKNVLTDSQNFSFERAVTNMLHMEFMLWFKNGTFVQELDGLVQDGVTPRLKAVIEKVSPIFSREANAIKNAQKQVKNDTIVIEDVYEWVHHTIAQAMVVLILGEKYLSPTMTEHFMAITVAISHLAGIYENTQGWRNFPSFWSLKTTLQAIFGTVVPRFFFGILPTLWKNRFAHLNHGIDVEHNEYAPFFDLLASKHRNKRTGTLSVWNFFWCATVSLGIIFASIHQTAVVAVWCVMVLSQKQDEYLQELRKEWEEFIEHDDEGNLHLTVHNLRDLVKTDSFIREVMRTKGDTFAPVRYTTRDVQVGRFVIPKNSLCAPYVKRAHEHFDNYGEKGAEFDGFQWYYQNKPAVQGGHDFISFGLGRWACPGRHLAIAELKMVILMLFAHNDVQIRKDTFHVSDPMNTTSVAPNGILEISSRS</sequence>
<comment type="similarity">
    <text evidence="2">Belongs to the cytochrome P450 family.</text>
</comment>
<evidence type="ECO:0000256" key="1">
    <source>
        <dbReference type="ARBA" id="ARBA00001971"/>
    </source>
</evidence>
<keyword evidence="6" id="KW-0503">Monooxygenase</keyword>
<dbReference type="Gene3D" id="1.10.630.10">
    <property type="entry name" value="Cytochrome P450"/>
    <property type="match status" value="1"/>
</dbReference>
<keyword evidence="10" id="KW-1185">Reference proteome</keyword>
<evidence type="ECO:0000256" key="8">
    <source>
        <dbReference type="SAM" id="Phobius"/>
    </source>
</evidence>
<protein>
    <submittedName>
        <fullName evidence="9">Cytochrome P450</fullName>
    </submittedName>
</protein>
<evidence type="ECO:0000256" key="3">
    <source>
        <dbReference type="ARBA" id="ARBA00022723"/>
    </source>
</evidence>
<dbReference type="InterPro" id="IPR036396">
    <property type="entry name" value="Cyt_P450_sf"/>
</dbReference>
<dbReference type="EMBL" id="KZ819605">
    <property type="protein sequence ID" value="PWN32425.1"/>
    <property type="molecule type" value="Genomic_DNA"/>
</dbReference>
<gene>
    <name evidence="9" type="ORF">FA14DRAFT_73286</name>
</gene>
<keyword evidence="7" id="KW-0349">Heme</keyword>
<dbReference type="PANTHER" id="PTHR46206">
    <property type="entry name" value="CYTOCHROME P450"/>
    <property type="match status" value="1"/>
</dbReference>
<dbReference type="GO" id="GO:0004497">
    <property type="term" value="F:monooxygenase activity"/>
    <property type="evidence" value="ECO:0007669"/>
    <property type="project" value="UniProtKB-KW"/>
</dbReference>
<evidence type="ECO:0000256" key="7">
    <source>
        <dbReference type="PIRSR" id="PIRSR602403-1"/>
    </source>
</evidence>
<dbReference type="GO" id="GO:0016705">
    <property type="term" value="F:oxidoreductase activity, acting on paired donors, with incorporation or reduction of molecular oxygen"/>
    <property type="evidence" value="ECO:0007669"/>
    <property type="project" value="InterPro"/>
</dbReference>
<dbReference type="InParanoid" id="A0A316VA97"/>
<evidence type="ECO:0000313" key="10">
    <source>
        <dbReference type="Proteomes" id="UP000245771"/>
    </source>
</evidence>
<feature type="binding site" description="axial binding residue" evidence="7">
    <location>
        <position position="446"/>
    </location>
    <ligand>
        <name>heme</name>
        <dbReference type="ChEBI" id="CHEBI:30413"/>
    </ligand>
    <ligandPart>
        <name>Fe</name>
        <dbReference type="ChEBI" id="CHEBI:18248"/>
    </ligandPart>
</feature>
<dbReference type="PANTHER" id="PTHR46206:SF1">
    <property type="entry name" value="P450, PUTATIVE (EUROFUNG)-RELATED"/>
    <property type="match status" value="1"/>
</dbReference>
<evidence type="ECO:0000256" key="6">
    <source>
        <dbReference type="ARBA" id="ARBA00023033"/>
    </source>
</evidence>
<feature type="transmembrane region" description="Helical" evidence="8">
    <location>
        <begin position="286"/>
        <end position="318"/>
    </location>
</feature>
<accession>A0A316VA97</accession>
<dbReference type="InterPro" id="IPR002403">
    <property type="entry name" value="Cyt_P450_E_grp-IV"/>
</dbReference>
<dbReference type="GO" id="GO:0005506">
    <property type="term" value="F:iron ion binding"/>
    <property type="evidence" value="ECO:0007669"/>
    <property type="project" value="InterPro"/>
</dbReference>
<proteinExistence type="inferred from homology"/>
<dbReference type="SUPFAM" id="SSF48264">
    <property type="entry name" value="Cytochrome P450"/>
    <property type="match status" value="1"/>
</dbReference>
<comment type="cofactor">
    <cofactor evidence="1 7">
        <name>heme</name>
        <dbReference type="ChEBI" id="CHEBI:30413"/>
    </cofactor>
</comment>
<keyword evidence="3 7" id="KW-0479">Metal-binding</keyword>
<dbReference type="GO" id="GO:0020037">
    <property type="term" value="F:heme binding"/>
    <property type="evidence" value="ECO:0007669"/>
    <property type="project" value="InterPro"/>
</dbReference>
<evidence type="ECO:0000313" key="9">
    <source>
        <dbReference type="EMBL" id="PWN32425.1"/>
    </source>
</evidence>
<organism evidence="9 10">
    <name type="scientific">Meira miltonrushii</name>
    <dbReference type="NCBI Taxonomy" id="1280837"/>
    <lineage>
        <taxon>Eukaryota</taxon>
        <taxon>Fungi</taxon>
        <taxon>Dikarya</taxon>
        <taxon>Basidiomycota</taxon>
        <taxon>Ustilaginomycotina</taxon>
        <taxon>Exobasidiomycetes</taxon>
        <taxon>Exobasidiales</taxon>
        <taxon>Brachybasidiaceae</taxon>
        <taxon>Meira</taxon>
    </lineage>
</organism>
<dbReference type="InterPro" id="IPR001128">
    <property type="entry name" value="Cyt_P450"/>
</dbReference>
<evidence type="ECO:0000256" key="4">
    <source>
        <dbReference type="ARBA" id="ARBA00023002"/>
    </source>
</evidence>
<dbReference type="Pfam" id="PF00067">
    <property type="entry name" value="p450"/>
    <property type="match status" value="1"/>
</dbReference>
<dbReference type="GeneID" id="37024571"/>
<dbReference type="AlphaFoldDB" id="A0A316VA97"/>
<dbReference type="STRING" id="1280837.A0A316VA97"/>
<keyword evidence="8" id="KW-1133">Transmembrane helix</keyword>
<dbReference type="PRINTS" id="PR00465">
    <property type="entry name" value="EP450IV"/>
</dbReference>
<evidence type="ECO:0000256" key="2">
    <source>
        <dbReference type="ARBA" id="ARBA00010617"/>
    </source>
</evidence>
<dbReference type="OrthoDB" id="1844152at2759"/>
<reference evidence="9 10" key="1">
    <citation type="journal article" date="2018" name="Mol. Biol. Evol.">
        <title>Broad Genomic Sampling Reveals a Smut Pathogenic Ancestry of the Fungal Clade Ustilaginomycotina.</title>
        <authorList>
            <person name="Kijpornyongpan T."/>
            <person name="Mondo S.J."/>
            <person name="Barry K."/>
            <person name="Sandor L."/>
            <person name="Lee J."/>
            <person name="Lipzen A."/>
            <person name="Pangilinan J."/>
            <person name="LaButti K."/>
            <person name="Hainaut M."/>
            <person name="Henrissat B."/>
            <person name="Grigoriev I.V."/>
            <person name="Spatafora J.W."/>
            <person name="Aime M.C."/>
        </authorList>
    </citation>
    <scope>NUCLEOTIDE SEQUENCE [LARGE SCALE GENOMIC DNA]</scope>
    <source>
        <strain evidence="9 10">MCA 3882</strain>
    </source>
</reference>
<keyword evidence="8" id="KW-0472">Membrane</keyword>
<name>A0A316VA97_9BASI</name>